<gene>
    <name evidence="4" type="ordered locus">Galf_0211</name>
</gene>
<sequence precursor="true">MKFALILSLCLLAGQASASQQEELENLRQRIKEMQSEIAKTSESKSEAADSLRASELAISDSNRRLAQLSEQKRDADRKLGVLEIQRQQLEQHITDQQALLEKLLYQQYLGGKHDYLKLMLDNQDPNKVARDLQYFQYIARNRAIWLDSLRRDLKELDAVAAAVHTQSETLTNLRTEQATQKEKLRQDQRDRQLVLGQISKQLLQQRKEISRLQHDENRLANLVSKIAQMLAKPKTKSLFHNTNIPDSRFDGKPFEELMGKLALPVKGEITNQFGTTRPDSTVIWKGLFISTAHGQPVRSIAAGRVVFADWLRGFGNLLIIDHGNAYMSLYGNNETLYKQVGDEIHGGDAISTVGNSGGNADSGLYFELRHESRPLDPAKWLAKK</sequence>
<dbReference type="GO" id="GO:0004222">
    <property type="term" value="F:metalloendopeptidase activity"/>
    <property type="evidence" value="ECO:0007669"/>
    <property type="project" value="TreeGrafter"/>
</dbReference>
<feature type="chain" id="PRO_5003128133" evidence="2">
    <location>
        <begin position="19"/>
        <end position="385"/>
    </location>
</feature>
<dbReference type="Pfam" id="PF01551">
    <property type="entry name" value="Peptidase_M23"/>
    <property type="match status" value="1"/>
</dbReference>
<dbReference type="Gene3D" id="2.70.70.10">
    <property type="entry name" value="Glucose Permease (Domain IIA)"/>
    <property type="match status" value="1"/>
</dbReference>
<dbReference type="InterPro" id="IPR016047">
    <property type="entry name" value="M23ase_b-sheet_dom"/>
</dbReference>
<dbReference type="InterPro" id="IPR011055">
    <property type="entry name" value="Dup_hybrid_motif"/>
</dbReference>
<proteinExistence type="predicted"/>
<keyword evidence="1" id="KW-0175">Coiled coil</keyword>
<dbReference type="CDD" id="cd12797">
    <property type="entry name" value="M23_peptidase"/>
    <property type="match status" value="1"/>
</dbReference>
<name>D9SIY0_GALCS</name>
<dbReference type="AlphaFoldDB" id="D9SIY0"/>
<reference evidence="4 5" key="1">
    <citation type="submission" date="2010-08" db="EMBL/GenBank/DDBJ databases">
        <title>Complete sequence of Gallionella capsiferriformans ES-2.</title>
        <authorList>
            <consortium name="US DOE Joint Genome Institute"/>
            <person name="Lucas S."/>
            <person name="Copeland A."/>
            <person name="Lapidus A."/>
            <person name="Cheng J.-F."/>
            <person name="Bruce D."/>
            <person name="Goodwin L."/>
            <person name="Pitluck S."/>
            <person name="Chertkov O."/>
            <person name="Davenport K.W."/>
            <person name="Detter J.C."/>
            <person name="Han C."/>
            <person name="Tapia R."/>
            <person name="Land M."/>
            <person name="Hauser L."/>
            <person name="Chang Y.-J."/>
            <person name="Jeffries C."/>
            <person name="Kyrpides N."/>
            <person name="Ivanova N."/>
            <person name="Mikhailova N."/>
            <person name="Shelobolina E.S."/>
            <person name="Picardal F."/>
            <person name="Roden E."/>
            <person name="Emerson D."/>
            <person name="Woyke T."/>
        </authorList>
    </citation>
    <scope>NUCLEOTIDE SEQUENCE [LARGE SCALE GENOMIC DNA]</scope>
    <source>
        <strain evidence="4 5">ES-2</strain>
    </source>
</reference>
<feature type="coiled-coil region" evidence="1">
    <location>
        <begin position="17"/>
        <end position="107"/>
    </location>
</feature>
<protein>
    <submittedName>
        <fullName evidence="4">Peptidase M23</fullName>
    </submittedName>
</protein>
<dbReference type="PANTHER" id="PTHR21666:SF270">
    <property type="entry name" value="MUREIN HYDROLASE ACTIVATOR ENVC"/>
    <property type="match status" value="1"/>
</dbReference>
<dbReference type="RefSeq" id="WP_013292199.1">
    <property type="nucleotide sequence ID" value="NC_014394.1"/>
</dbReference>
<dbReference type="HOGENOM" id="CLU_029425_4_0_4"/>
<dbReference type="PANTHER" id="PTHR21666">
    <property type="entry name" value="PEPTIDASE-RELATED"/>
    <property type="match status" value="1"/>
</dbReference>
<dbReference type="FunFam" id="2.70.70.10:FF:000003">
    <property type="entry name" value="Murein hydrolase activator EnvC"/>
    <property type="match status" value="1"/>
</dbReference>
<organism evidence="4 5">
    <name type="scientific">Gallionella capsiferriformans (strain ES-2)</name>
    <name type="common">Gallionella ferruginea capsiferriformans (strain ES-2)</name>
    <dbReference type="NCBI Taxonomy" id="395494"/>
    <lineage>
        <taxon>Bacteria</taxon>
        <taxon>Pseudomonadati</taxon>
        <taxon>Pseudomonadota</taxon>
        <taxon>Betaproteobacteria</taxon>
        <taxon>Nitrosomonadales</taxon>
        <taxon>Gallionellaceae</taxon>
        <taxon>Gallionella</taxon>
    </lineage>
</organism>
<evidence type="ECO:0000256" key="1">
    <source>
        <dbReference type="SAM" id="Coils"/>
    </source>
</evidence>
<keyword evidence="5" id="KW-1185">Reference proteome</keyword>
<feature type="domain" description="M23ase beta-sheet core" evidence="3">
    <location>
        <begin position="285"/>
        <end position="378"/>
    </location>
</feature>
<dbReference type="Gene3D" id="6.10.250.3150">
    <property type="match status" value="1"/>
</dbReference>
<accession>D9SIY0</accession>
<dbReference type="Proteomes" id="UP000001235">
    <property type="component" value="Chromosome"/>
</dbReference>
<evidence type="ECO:0000256" key="2">
    <source>
        <dbReference type="SAM" id="SignalP"/>
    </source>
</evidence>
<dbReference type="eggNOG" id="COG4942">
    <property type="taxonomic scope" value="Bacteria"/>
</dbReference>
<dbReference type="InterPro" id="IPR050570">
    <property type="entry name" value="Cell_wall_metabolism_enzyme"/>
</dbReference>
<dbReference type="SUPFAM" id="SSF51261">
    <property type="entry name" value="Duplicated hybrid motif"/>
    <property type="match status" value="1"/>
</dbReference>
<dbReference type="EMBL" id="CP002159">
    <property type="protein sequence ID" value="ADL54256.1"/>
    <property type="molecule type" value="Genomic_DNA"/>
</dbReference>
<evidence type="ECO:0000313" key="4">
    <source>
        <dbReference type="EMBL" id="ADL54256.1"/>
    </source>
</evidence>
<evidence type="ECO:0000259" key="3">
    <source>
        <dbReference type="Pfam" id="PF01551"/>
    </source>
</evidence>
<evidence type="ECO:0000313" key="5">
    <source>
        <dbReference type="Proteomes" id="UP000001235"/>
    </source>
</evidence>
<keyword evidence="2" id="KW-0732">Signal</keyword>
<dbReference type="STRING" id="395494.Galf_0211"/>
<dbReference type="KEGG" id="gca:Galf_0211"/>
<feature type="signal peptide" evidence="2">
    <location>
        <begin position="1"/>
        <end position="18"/>
    </location>
</feature>